<name>A3K3U6_SAGS3</name>
<evidence type="ECO:0000313" key="3">
    <source>
        <dbReference type="Proteomes" id="UP000005713"/>
    </source>
</evidence>
<reference evidence="2 3" key="1">
    <citation type="submission" date="2006-06" db="EMBL/GenBank/DDBJ databases">
        <authorList>
            <person name="Moran M.A."/>
            <person name="Ferriera S."/>
            <person name="Johnson J."/>
            <person name="Kravitz S."/>
            <person name="Beeson K."/>
            <person name="Sutton G."/>
            <person name="Rogers Y.-H."/>
            <person name="Friedman R."/>
            <person name="Frazier M."/>
            <person name="Venter J.C."/>
        </authorList>
    </citation>
    <scope>NUCLEOTIDE SEQUENCE [LARGE SCALE GENOMIC DNA]</scope>
    <source>
        <strain evidence="2 3">E-37</strain>
    </source>
</reference>
<dbReference type="Proteomes" id="UP000005713">
    <property type="component" value="Unassembled WGS sequence"/>
</dbReference>
<dbReference type="OrthoDB" id="7851333at2"/>
<dbReference type="EMBL" id="AAYA01000006">
    <property type="protein sequence ID" value="EBA08210.1"/>
    <property type="molecule type" value="Genomic_DNA"/>
</dbReference>
<gene>
    <name evidence="2" type="ORF">SSE37_11719</name>
</gene>
<keyword evidence="1" id="KW-0472">Membrane</keyword>
<keyword evidence="1" id="KW-0812">Transmembrane</keyword>
<accession>A3K3U6</accession>
<keyword evidence="3" id="KW-1185">Reference proteome</keyword>
<dbReference type="AlphaFoldDB" id="A3K3U6"/>
<keyword evidence="1" id="KW-1133">Transmembrane helix</keyword>
<dbReference type="eggNOG" id="ENOG5032SC7">
    <property type="taxonomic scope" value="Bacteria"/>
</dbReference>
<feature type="transmembrane region" description="Helical" evidence="1">
    <location>
        <begin position="37"/>
        <end position="57"/>
    </location>
</feature>
<evidence type="ECO:0000313" key="2">
    <source>
        <dbReference type="EMBL" id="EBA08210.1"/>
    </source>
</evidence>
<protein>
    <submittedName>
        <fullName evidence="2">Uncharacterized protein</fullName>
    </submittedName>
</protein>
<dbReference type="RefSeq" id="WP_005859106.1">
    <property type="nucleotide sequence ID" value="NZ_AAYA01000006.1"/>
</dbReference>
<feature type="transmembrane region" description="Helical" evidence="1">
    <location>
        <begin position="12"/>
        <end position="31"/>
    </location>
</feature>
<organism evidence="2 3">
    <name type="scientific">Sagittula stellata (strain ATCC 700073 / DSM 11524 / E-37)</name>
    <dbReference type="NCBI Taxonomy" id="388399"/>
    <lineage>
        <taxon>Bacteria</taxon>
        <taxon>Pseudomonadati</taxon>
        <taxon>Pseudomonadota</taxon>
        <taxon>Alphaproteobacteria</taxon>
        <taxon>Rhodobacterales</taxon>
        <taxon>Roseobacteraceae</taxon>
        <taxon>Sagittula</taxon>
    </lineage>
</organism>
<evidence type="ECO:0000256" key="1">
    <source>
        <dbReference type="SAM" id="Phobius"/>
    </source>
</evidence>
<proteinExistence type="predicted"/>
<sequence length="174" mass="18515">MIRAEARRLLWRWREVAAAACVAALGFFWAVAATGPVLAVIGWTLVAAGGLLAAAGVQRARFRVGSDGPGVVQIVEKRISYFGPLDGGVVDLESLSSVVLDPSGKPPHWVLRVPGQAPLSIPLTARGAEGLFDAFASLPGIRTEHMLKQMKAGSRIPVVIWRAGPLRNAPDRLH</sequence>
<comment type="caution">
    <text evidence="2">The sequence shown here is derived from an EMBL/GenBank/DDBJ whole genome shotgun (WGS) entry which is preliminary data.</text>
</comment>